<evidence type="ECO:0000256" key="5">
    <source>
        <dbReference type="ARBA" id="ARBA00022729"/>
    </source>
</evidence>
<organism evidence="15 16">
    <name type="scientific">Cuspidothrix issatschenkoi CHARLIE-1</name>
    <dbReference type="NCBI Taxonomy" id="2052836"/>
    <lineage>
        <taxon>Bacteria</taxon>
        <taxon>Bacillati</taxon>
        <taxon>Cyanobacteriota</taxon>
        <taxon>Cyanophyceae</taxon>
        <taxon>Nostocales</taxon>
        <taxon>Aphanizomenonaceae</taxon>
        <taxon>Cuspidothrix</taxon>
    </lineage>
</organism>
<feature type="domain" description="TonB-dependent receptor plug" evidence="14">
    <location>
        <begin position="88"/>
        <end position="193"/>
    </location>
</feature>
<dbReference type="Gene3D" id="2.170.130.10">
    <property type="entry name" value="TonB-dependent receptor, plug domain"/>
    <property type="match status" value="1"/>
</dbReference>
<dbReference type="PANTHER" id="PTHR30069:SF29">
    <property type="entry name" value="HEMOGLOBIN AND HEMOGLOBIN-HAPTOGLOBIN-BINDING PROTEIN 1-RELATED"/>
    <property type="match status" value="1"/>
</dbReference>
<evidence type="ECO:0000256" key="1">
    <source>
        <dbReference type="ARBA" id="ARBA00004571"/>
    </source>
</evidence>
<evidence type="ECO:0000256" key="2">
    <source>
        <dbReference type="ARBA" id="ARBA00022448"/>
    </source>
</evidence>
<comment type="similarity">
    <text evidence="10 11">Belongs to the TonB-dependent receptor family.</text>
</comment>
<dbReference type="Pfam" id="PF07715">
    <property type="entry name" value="Plug"/>
    <property type="match status" value="1"/>
</dbReference>
<evidence type="ECO:0000256" key="9">
    <source>
        <dbReference type="ARBA" id="ARBA00023237"/>
    </source>
</evidence>
<dbReference type="SUPFAM" id="SSF56935">
    <property type="entry name" value="Porins"/>
    <property type="match status" value="1"/>
</dbReference>
<dbReference type="PANTHER" id="PTHR30069">
    <property type="entry name" value="TONB-DEPENDENT OUTER MEMBRANE RECEPTOR"/>
    <property type="match status" value="1"/>
</dbReference>
<dbReference type="CDD" id="cd01347">
    <property type="entry name" value="ligand_gated_channel"/>
    <property type="match status" value="1"/>
</dbReference>
<keyword evidence="5 12" id="KW-0732">Signal</keyword>
<keyword evidence="16" id="KW-1185">Reference proteome</keyword>
<evidence type="ECO:0000256" key="8">
    <source>
        <dbReference type="ARBA" id="ARBA00023170"/>
    </source>
</evidence>
<evidence type="ECO:0000256" key="10">
    <source>
        <dbReference type="PROSITE-ProRule" id="PRU01360"/>
    </source>
</evidence>
<evidence type="ECO:0000256" key="7">
    <source>
        <dbReference type="ARBA" id="ARBA00023136"/>
    </source>
</evidence>
<dbReference type="PROSITE" id="PS52016">
    <property type="entry name" value="TONB_DEPENDENT_REC_3"/>
    <property type="match status" value="1"/>
</dbReference>
<dbReference type="GO" id="GO:0015344">
    <property type="term" value="F:siderophore uptake transmembrane transporter activity"/>
    <property type="evidence" value="ECO:0007669"/>
    <property type="project" value="TreeGrafter"/>
</dbReference>
<gene>
    <name evidence="15" type="ORF">CUN59_18465</name>
</gene>
<dbReference type="InterPro" id="IPR036942">
    <property type="entry name" value="Beta-barrel_TonB_sf"/>
</dbReference>
<protein>
    <submittedName>
        <fullName evidence="15">TonB-dependent receptor</fullName>
    </submittedName>
</protein>
<dbReference type="InterPro" id="IPR012910">
    <property type="entry name" value="Plug_dom"/>
</dbReference>
<keyword evidence="3 10" id="KW-1134">Transmembrane beta strand</keyword>
<comment type="subcellular location">
    <subcellularLocation>
        <location evidence="1 10">Cell outer membrane</location>
        <topology evidence="1 10">Multi-pass membrane protein</topology>
    </subcellularLocation>
</comment>
<evidence type="ECO:0000313" key="15">
    <source>
        <dbReference type="EMBL" id="PPJ61891.1"/>
    </source>
</evidence>
<comment type="caution">
    <text evidence="15">The sequence shown here is derived from an EMBL/GenBank/DDBJ whole genome shotgun (WGS) entry which is preliminary data.</text>
</comment>
<feature type="signal peptide" evidence="12">
    <location>
        <begin position="1"/>
        <end position="23"/>
    </location>
</feature>
<dbReference type="OrthoDB" id="492319at2"/>
<proteinExistence type="inferred from homology"/>
<dbReference type="InterPro" id="IPR039426">
    <property type="entry name" value="TonB-dep_rcpt-like"/>
</dbReference>
<evidence type="ECO:0000256" key="11">
    <source>
        <dbReference type="RuleBase" id="RU003357"/>
    </source>
</evidence>
<evidence type="ECO:0000256" key="4">
    <source>
        <dbReference type="ARBA" id="ARBA00022692"/>
    </source>
</evidence>
<dbReference type="GO" id="GO:0009279">
    <property type="term" value="C:cell outer membrane"/>
    <property type="evidence" value="ECO:0007669"/>
    <property type="project" value="UniProtKB-SubCell"/>
</dbReference>
<evidence type="ECO:0000256" key="3">
    <source>
        <dbReference type="ARBA" id="ARBA00022452"/>
    </source>
</evidence>
<dbReference type="Gene3D" id="2.40.170.20">
    <property type="entry name" value="TonB-dependent receptor, beta-barrel domain"/>
    <property type="match status" value="1"/>
</dbReference>
<keyword evidence="4 10" id="KW-0812">Transmembrane</keyword>
<dbReference type="Pfam" id="PF00593">
    <property type="entry name" value="TonB_dep_Rec_b-barrel"/>
    <property type="match status" value="1"/>
</dbReference>
<dbReference type="InterPro" id="IPR000531">
    <property type="entry name" value="Beta-barrel_TonB"/>
</dbReference>
<dbReference type="Proteomes" id="UP000239589">
    <property type="component" value="Unassembled WGS sequence"/>
</dbReference>
<sequence>MNKSFFFLPVSFLMILVVCPVMAADNKKAVNSDIPNLREIELPATNAKLLTQQPAENEVESEADITPTNDADISIEAIGEKDIIPESTPIYVIEKEEIQKQGATSVADVLKKMPGFAINDVGPGADIHTGTYYRGASINQSVFLINGRPINTNISTYHGSTDLNSIPVEAIERVELYSGTASSLYGSSTFGGVVNIITKEGYGKPKFNASAEFGSLNLNNQQLSYSGSSNKVKYNFSFERFFVDNRYSVPVGAANRDSEGKLFNADTATSTYFGSVGIDLDPKNSLNLDVTTLSSRRGLIYFGFPLQRDRLDHDGLNVGLSWKTKLGKGEDSNLTTTLGYNRDYFSTYGPTAPTFYRTGVLDTQQFKARIDHEWKITPNNQLRWGLDLKNTDLMGDVVSTNPTLIPKNEKEDRSVFNTALFAVNTWKISDALQADVGLRQNFDSQFGSYFNPSFGVRYAINPAIAARGSWAGAQRNPGLDQLYVFDTVHNWNPNPNLKPETGSTWTAGIDVRLSENLLGQFTYFGSSLDNRLAIDSTTQTWTNIGLVDTNGLEAALQFKIAREWSTFLNYTYTDAQIKTGTEKGLQLGLIPYSLLQTGIGYQKNGWQANLYATYNSGTRRSVFSRNIPGERSTDFAPSFFNLDFSGRIPLNKNLGLTFYLENLLGEQYERVNRIYSPGFTFRLGLTSSL</sequence>
<keyword evidence="8 15" id="KW-0675">Receptor</keyword>
<feature type="domain" description="TonB-dependent receptor-like beta-barrel" evidence="13">
    <location>
        <begin position="263"/>
        <end position="663"/>
    </location>
</feature>
<keyword evidence="6 11" id="KW-0798">TonB box</keyword>
<feature type="chain" id="PRO_5015770210" evidence="12">
    <location>
        <begin position="24"/>
        <end position="689"/>
    </location>
</feature>
<evidence type="ECO:0000259" key="13">
    <source>
        <dbReference type="Pfam" id="PF00593"/>
    </source>
</evidence>
<dbReference type="AlphaFoldDB" id="A0A2S6CQA0"/>
<keyword evidence="2 10" id="KW-0813">Transport</keyword>
<accession>A0A2S6CQA0</accession>
<name>A0A2S6CQA0_9CYAN</name>
<evidence type="ECO:0000256" key="12">
    <source>
        <dbReference type="SAM" id="SignalP"/>
    </source>
</evidence>
<evidence type="ECO:0000256" key="6">
    <source>
        <dbReference type="ARBA" id="ARBA00023077"/>
    </source>
</evidence>
<dbReference type="GO" id="GO:0044718">
    <property type="term" value="P:siderophore transmembrane transport"/>
    <property type="evidence" value="ECO:0007669"/>
    <property type="project" value="TreeGrafter"/>
</dbReference>
<dbReference type="EMBL" id="PGEM01000160">
    <property type="protein sequence ID" value="PPJ61891.1"/>
    <property type="molecule type" value="Genomic_DNA"/>
</dbReference>
<keyword evidence="7 10" id="KW-0472">Membrane</keyword>
<reference evidence="15 16" key="1">
    <citation type="submission" date="2018-02" db="EMBL/GenBank/DDBJ databases">
        <title>Discovery of a pederin family compound in a non-symbiotic bloom-forming cyanobacterium.</title>
        <authorList>
            <person name="Kust A."/>
            <person name="Mares J."/>
            <person name="Jokela J."/>
            <person name="Urajova P."/>
            <person name="Hajek J."/>
            <person name="Saurav K."/>
            <person name="Voracova K."/>
            <person name="Fewer D.P."/>
            <person name="Haapaniemi E."/>
            <person name="Permi P."/>
            <person name="Rehakova K."/>
            <person name="Sivonen K."/>
            <person name="Hrouzek P."/>
        </authorList>
    </citation>
    <scope>NUCLEOTIDE SEQUENCE [LARGE SCALE GENOMIC DNA]</scope>
    <source>
        <strain evidence="15 16">CHARLIE-1</strain>
    </source>
</reference>
<keyword evidence="9 10" id="KW-0998">Cell outer membrane</keyword>
<evidence type="ECO:0000313" key="16">
    <source>
        <dbReference type="Proteomes" id="UP000239589"/>
    </source>
</evidence>
<dbReference type="RefSeq" id="WP_104389219.1">
    <property type="nucleotide sequence ID" value="NZ_PGEM01000160.1"/>
</dbReference>
<evidence type="ECO:0000259" key="14">
    <source>
        <dbReference type="Pfam" id="PF07715"/>
    </source>
</evidence>
<dbReference type="InterPro" id="IPR037066">
    <property type="entry name" value="Plug_dom_sf"/>
</dbReference>